<dbReference type="EMBL" id="UOGL01000138">
    <property type="protein sequence ID" value="VAX37748.1"/>
    <property type="molecule type" value="Genomic_DNA"/>
</dbReference>
<comment type="similarity">
    <text evidence="1">Belongs to the GHMP kinase family. IspE subfamily.</text>
</comment>
<dbReference type="InterPro" id="IPR006204">
    <property type="entry name" value="GHMP_kinase_N_dom"/>
</dbReference>
<evidence type="ECO:0000256" key="6">
    <source>
        <dbReference type="ARBA" id="ARBA00022840"/>
    </source>
</evidence>
<protein>
    <recommendedName>
        <fullName evidence="2">4-(cytidine 5'-diphospho)-2-C-methyl-D-erythritol kinase</fullName>
        <ecNumber evidence="2">2.7.1.148</ecNumber>
    </recommendedName>
    <alternativeName>
        <fullName evidence="7">4-(cytidine-5'-diphospho)-2-C-methyl-D-erythritol kinase</fullName>
    </alternativeName>
</protein>
<evidence type="ECO:0000313" key="10">
    <source>
        <dbReference type="EMBL" id="VAX37748.1"/>
    </source>
</evidence>
<evidence type="ECO:0000256" key="1">
    <source>
        <dbReference type="ARBA" id="ARBA00009684"/>
    </source>
</evidence>
<dbReference type="GO" id="GO:0050515">
    <property type="term" value="F:4-(cytidine 5'-diphospho)-2-C-methyl-D-erythritol kinase activity"/>
    <property type="evidence" value="ECO:0007669"/>
    <property type="project" value="UniProtKB-EC"/>
</dbReference>
<gene>
    <name evidence="10" type="ORF">MNBD_PLANCTO02-430</name>
</gene>
<dbReference type="SUPFAM" id="SSF55060">
    <property type="entry name" value="GHMP Kinase, C-terminal domain"/>
    <property type="match status" value="1"/>
</dbReference>
<dbReference type="GO" id="GO:0016114">
    <property type="term" value="P:terpenoid biosynthetic process"/>
    <property type="evidence" value="ECO:0007669"/>
    <property type="project" value="InterPro"/>
</dbReference>
<evidence type="ECO:0000256" key="5">
    <source>
        <dbReference type="ARBA" id="ARBA00022777"/>
    </source>
</evidence>
<keyword evidence="3 10" id="KW-0808">Transferase</keyword>
<evidence type="ECO:0000259" key="8">
    <source>
        <dbReference type="Pfam" id="PF00288"/>
    </source>
</evidence>
<name>A0A3B1DNW0_9ZZZZ</name>
<dbReference type="GO" id="GO:0005524">
    <property type="term" value="F:ATP binding"/>
    <property type="evidence" value="ECO:0007669"/>
    <property type="project" value="UniProtKB-KW"/>
</dbReference>
<dbReference type="Gene3D" id="3.30.230.10">
    <property type="match status" value="1"/>
</dbReference>
<evidence type="ECO:0000256" key="7">
    <source>
        <dbReference type="ARBA" id="ARBA00032554"/>
    </source>
</evidence>
<dbReference type="InterPro" id="IPR036554">
    <property type="entry name" value="GHMP_kinase_C_sf"/>
</dbReference>
<feature type="domain" description="GHMP kinase C-terminal" evidence="9">
    <location>
        <begin position="222"/>
        <end position="296"/>
    </location>
</feature>
<dbReference type="SUPFAM" id="SSF54211">
    <property type="entry name" value="Ribosomal protein S5 domain 2-like"/>
    <property type="match status" value="1"/>
</dbReference>
<sequence length="307" mass="33639">MLSQKRTGSLVIQAPAKLNLFLEILGQRDDGFHELETLMVSVSLYDTLIFQKEIKKKIHLHCNDASQNLNKERSSIETIPNDEKNLIVQAARLLQEETGVLEGVCITLQKRIPAAAGLAGGSSDAAATLVGLNRFWKLGLEKKELWRLASKLGSDVPFFLASSPVAVCRGRGELIEPITFSGQGHFVIARPQSGLSTAEVFRHYRQNQDKKSQPRSVEPLLSSLKKGTFSNTGQHFYNALQTPARSLNSEVKQLGNILEKQPIEGHLMSGSGSACFGLCSSHRQANKIAHALRSQGIPQTFVVSISI</sequence>
<dbReference type="InterPro" id="IPR013750">
    <property type="entry name" value="GHMP_kinase_C_dom"/>
</dbReference>
<reference evidence="10" key="1">
    <citation type="submission" date="2018-06" db="EMBL/GenBank/DDBJ databases">
        <authorList>
            <person name="Zhirakovskaya E."/>
        </authorList>
    </citation>
    <scope>NUCLEOTIDE SEQUENCE</scope>
</reference>
<keyword evidence="4" id="KW-0547">Nucleotide-binding</keyword>
<proteinExistence type="inferred from homology"/>
<dbReference type="HAMAP" id="MF_00061">
    <property type="entry name" value="IspE"/>
    <property type="match status" value="1"/>
</dbReference>
<evidence type="ECO:0000256" key="4">
    <source>
        <dbReference type="ARBA" id="ARBA00022741"/>
    </source>
</evidence>
<accession>A0A3B1DNW0</accession>
<dbReference type="Pfam" id="PF00288">
    <property type="entry name" value="GHMP_kinases_N"/>
    <property type="match status" value="1"/>
</dbReference>
<organism evidence="10">
    <name type="scientific">hydrothermal vent metagenome</name>
    <dbReference type="NCBI Taxonomy" id="652676"/>
    <lineage>
        <taxon>unclassified sequences</taxon>
        <taxon>metagenomes</taxon>
        <taxon>ecological metagenomes</taxon>
    </lineage>
</organism>
<dbReference type="InterPro" id="IPR014721">
    <property type="entry name" value="Ribsml_uS5_D2-typ_fold_subgr"/>
</dbReference>
<feature type="domain" description="GHMP kinase N-terminal" evidence="8">
    <location>
        <begin position="85"/>
        <end position="160"/>
    </location>
</feature>
<dbReference type="PANTHER" id="PTHR43527">
    <property type="entry name" value="4-DIPHOSPHOCYTIDYL-2-C-METHYL-D-ERYTHRITOL KINASE, CHLOROPLASTIC"/>
    <property type="match status" value="1"/>
</dbReference>
<dbReference type="Pfam" id="PF08544">
    <property type="entry name" value="GHMP_kinases_C"/>
    <property type="match status" value="1"/>
</dbReference>
<evidence type="ECO:0000256" key="3">
    <source>
        <dbReference type="ARBA" id="ARBA00022679"/>
    </source>
</evidence>
<evidence type="ECO:0000256" key="2">
    <source>
        <dbReference type="ARBA" id="ARBA00012052"/>
    </source>
</evidence>
<keyword evidence="6" id="KW-0067">ATP-binding</keyword>
<dbReference type="AlphaFoldDB" id="A0A3B1DNW0"/>
<dbReference type="PANTHER" id="PTHR43527:SF2">
    <property type="entry name" value="4-DIPHOSPHOCYTIDYL-2-C-METHYL-D-ERYTHRITOL KINASE, CHLOROPLASTIC"/>
    <property type="match status" value="1"/>
</dbReference>
<evidence type="ECO:0000259" key="9">
    <source>
        <dbReference type="Pfam" id="PF08544"/>
    </source>
</evidence>
<dbReference type="InterPro" id="IPR020568">
    <property type="entry name" value="Ribosomal_Su5_D2-typ_SF"/>
</dbReference>
<keyword evidence="5 10" id="KW-0418">Kinase</keyword>
<dbReference type="EC" id="2.7.1.148" evidence="2"/>
<dbReference type="PIRSF" id="PIRSF010376">
    <property type="entry name" value="IspE"/>
    <property type="match status" value="1"/>
</dbReference>
<dbReference type="InterPro" id="IPR004424">
    <property type="entry name" value="IspE"/>
</dbReference>
<dbReference type="NCBIfam" id="TIGR00154">
    <property type="entry name" value="ispE"/>
    <property type="match status" value="1"/>
</dbReference>
<dbReference type="Gene3D" id="3.30.70.890">
    <property type="entry name" value="GHMP kinase, C-terminal domain"/>
    <property type="match status" value="1"/>
</dbReference>